<dbReference type="Pfam" id="PF00170">
    <property type="entry name" value="bZIP_1"/>
    <property type="match status" value="1"/>
</dbReference>
<dbReference type="PANTHER" id="PTHR47416:SF3">
    <property type="entry name" value="BZIP TRANSCRIPTION FACTOR 17-RELATED"/>
    <property type="match status" value="1"/>
</dbReference>
<comment type="subcellular location">
    <subcellularLocation>
        <location evidence="2">Endoplasmic reticulum membrane</location>
        <topology evidence="2">Single-pass membrane protein</topology>
    </subcellularLocation>
    <subcellularLocation>
        <location evidence="1">Nucleus</location>
    </subcellularLocation>
</comment>
<evidence type="ECO:0000256" key="6">
    <source>
        <dbReference type="ARBA" id="ARBA00022989"/>
    </source>
</evidence>
<evidence type="ECO:0000256" key="8">
    <source>
        <dbReference type="ARBA" id="ARBA00023125"/>
    </source>
</evidence>
<keyword evidence="10" id="KW-0804">Transcription</keyword>
<dbReference type="InterPro" id="IPR004827">
    <property type="entry name" value="bZIP"/>
</dbReference>
<dbReference type="GO" id="GO:0003677">
    <property type="term" value="F:DNA binding"/>
    <property type="evidence" value="ECO:0007669"/>
    <property type="project" value="UniProtKB-KW"/>
</dbReference>
<reference evidence="18 19" key="1">
    <citation type="submission" date="2018-06" db="EMBL/GenBank/DDBJ databases">
        <title>The Genome of Cuscuta australis (Dodder) Provides Insight into the Evolution of Plant Parasitism.</title>
        <authorList>
            <person name="Liu H."/>
        </authorList>
    </citation>
    <scope>NUCLEOTIDE SEQUENCE [LARGE SCALE GENOMIC DNA]</scope>
    <source>
        <strain evidence="19">cv. Yunnan</strain>
        <tissue evidence="18">Vines</tissue>
    </source>
</reference>
<evidence type="ECO:0000256" key="2">
    <source>
        <dbReference type="ARBA" id="ARBA00004389"/>
    </source>
</evidence>
<keyword evidence="5" id="KW-0256">Endoplasmic reticulum</keyword>
<feature type="domain" description="BZIP" evidence="17">
    <location>
        <begin position="305"/>
        <end position="365"/>
    </location>
</feature>
<dbReference type="SMART" id="SM00338">
    <property type="entry name" value="BRLZ"/>
    <property type="match status" value="1"/>
</dbReference>
<feature type="compositionally biased region" description="Polar residues" evidence="15">
    <location>
        <begin position="199"/>
        <end position="234"/>
    </location>
</feature>
<dbReference type="GO" id="GO:0005634">
    <property type="term" value="C:nucleus"/>
    <property type="evidence" value="ECO:0007669"/>
    <property type="project" value="UniProtKB-SubCell"/>
</dbReference>
<feature type="region of interest" description="Disordered" evidence="15">
    <location>
        <begin position="160"/>
        <end position="234"/>
    </location>
</feature>
<evidence type="ECO:0000256" key="3">
    <source>
        <dbReference type="ARBA" id="ARBA00007163"/>
    </source>
</evidence>
<feature type="region of interest" description="Disordered" evidence="15">
    <location>
        <begin position="251"/>
        <end position="275"/>
    </location>
</feature>
<evidence type="ECO:0000259" key="17">
    <source>
        <dbReference type="PROSITE" id="PS50217"/>
    </source>
</evidence>
<evidence type="ECO:0000256" key="4">
    <source>
        <dbReference type="ARBA" id="ARBA00022692"/>
    </source>
</evidence>
<dbReference type="EMBL" id="NQVE01000046">
    <property type="protein sequence ID" value="RAL51915.1"/>
    <property type="molecule type" value="Genomic_DNA"/>
</dbReference>
<dbReference type="AlphaFoldDB" id="A0A328E1X9"/>
<evidence type="ECO:0000256" key="13">
    <source>
        <dbReference type="ARBA" id="ARBA00065888"/>
    </source>
</evidence>
<dbReference type="GO" id="GO:0003700">
    <property type="term" value="F:DNA-binding transcription factor activity"/>
    <property type="evidence" value="ECO:0007669"/>
    <property type="project" value="InterPro"/>
</dbReference>
<evidence type="ECO:0000256" key="16">
    <source>
        <dbReference type="SAM" id="Phobius"/>
    </source>
</evidence>
<keyword evidence="4 16" id="KW-0812">Transmembrane</keyword>
<keyword evidence="14" id="KW-0175">Coiled coil</keyword>
<dbReference type="SUPFAM" id="SSF57959">
    <property type="entry name" value="Leucine zipper domain"/>
    <property type="match status" value="1"/>
</dbReference>
<feature type="compositionally biased region" description="Polar residues" evidence="15">
    <location>
        <begin position="165"/>
        <end position="187"/>
    </location>
</feature>
<keyword evidence="7" id="KW-0805">Transcription regulation</keyword>
<protein>
    <recommendedName>
        <fullName evidence="17">BZIP domain-containing protein</fullName>
    </recommendedName>
</protein>
<evidence type="ECO:0000256" key="12">
    <source>
        <dbReference type="ARBA" id="ARBA00023242"/>
    </source>
</evidence>
<dbReference type="Gene3D" id="1.20.5.170">
    <property type="match status" value="1"/>
</dbReference>
<feature type="transmembrane region" description="Helical" evidence="16">
    <location>
        <begin position="434"/>
        <end position="456"/>
    </location>
</feature>
<evidence type="ECO:0000256" key="10">
    <source>
        <dbReference type="ARBA" id="ARBA00023163"/>
    </source>
</evidence>
<feature type="region of interest" description="Disordered" evidence="15">
    <location>
        <begin position="666"/>
        <end position="727"/>
    </location>
</feature>
<proteinExistence type="inferred from homology"/>
<evidence type="ECO:0000313" key="18">
    <source>
        <dbReference type="EMBL" id="RAL51915.1"/>
    </source>
</evidence>
<evidence type="ECO:0000256" key="14">
    <source>
        <dbReference type="SAM" id="Coils"/>
    </source>
</evidence>
<accession>A0A328E1X9</accession>
<feature type="coiled-coil region" evidence="14">
    <location>
        <begin position="302"/>
        <end position="350"/>
    </location>
</feature>
<evidence type="ECO:0000256" key="5">
    <source>
        <dbReference type="ARBA" id="ARBA00022824"/>
    </source>
</evidence>
<keyword evidence="8" id="KW-0238">DNA-binding</keyword>
<keyword evidence="19" id="KW-1185">Reference proteome</keyword>
<feature type="compositionally biased region" description="Polar residues" evidence="15">
    <location>
        <begin position="666"/>
        <end position="686"/>
    </location>
</feature>
<comment type="similarity">
    <text evidence="3">Belongs to the bZIP family.</text>
</comment>
<feature type="compositionally biased region" description="Low complexity" evidence="15">
    <location>
        <begin position="694"/>
        <end position="703"/>
    </location>
</feature>
<gene>
    <name evidence="18" type="ORF">DM860_010633</name>
</gene>
<keyword evidence="9 16" id="KW-0472">Membrane</keyword>
<sequence length="786" mass="85045">MANAVVADPLVPPENAALTDTTSMADDLGDPLPVPPMDPLYFFQCDEILMDDLDFDFSFDDLNLPSDVDSFIDTNFLLGPVDRCDPALLHHVDAACHLQPGIGPDPIGDLRNSSSDSCQFSGDQIDGDAVLLNSSPLGMCPSDSRVLNWGSSGSHQIFGDLSGDKNVSSPDSNCSNKDSQGSANGNQGYMDPRVPSCHSPDSQGSGNCGSNVSSAPKSSSECLNQSLNSSLGSEDNSLKICEVGHNFKSDEMNSIHNNSTSALKRKNQGESDNVTNRMRKCRKPIDISHTETNITNTTSFISEEEEKKRARLIRNRESAQLSRQRKKNYVEELEGKVRTMHSTINELTAKISYVMAENACLRQQIGGGGVGMSPANPPPPPGVYAPVMYPWMPCTPPYFVKPQGSNVPLVPIPRLKPQQPVSSTKKKERKIKTAASVSFLGLFFFILMFGGLVPMINVRYGGMKEAVLGGNYVKNGLYDNHHGRVLAANGTGNCVCFGNGKHFSDGIRCGETDHNGDEPNVDLTKTVYSQNGSEPLTASLYVPRNDKLVKIDGNLIIHSILASEKAMTANGSGGMERIQETGLAIRGDFPPSMRNSHMYQGPAEGQKALVHGYVDRDNFKRSTSADGQLQQWFHEGLSGPLLSSGVCTEVFQFDVSSAIVPATFSSSRNVSIEPSSQNATSPYTRQQNRRILRSPIPISSSSSQNTSEENARRNGPKENTSPNRGTLAPPLIVSVLIDPRDAAATDGGESMMGTKTLSRIFVVVLIDSVKYVTYSCLLPLKISVRH</sequence>
<keyword evidence="12" id="KW-0539">Nucleus</keyword>
<dbReference type="Proteomes" id="UP000249390">
    <property type="component" value="Unassembled WGS sequence"/>
</dbReference>
<dbReference type="FunFam" id="1.20.5.170:FF:000085">
    <property type="entry name" value="bZIP transcription factor 49"/>
    <property type="match status" value="1"/>
</dbReference>
<dbReference type="PANTHER" id="PTHR47416">
    <property type="entry name" value="BASIC-LEUCINE ZIPPER TRANSCRIPTION FACTOR F-RELATED"/>
    <property type="match status" value="1"/>
</dbReference>
<keyword evidence="11" id="KW-0325">Glycoprotein</keyword>
<dbReference type="CDD" id="cd14704">
    <property type="entry name" value="bZIP_HY5-like"/>
    <property type="match status" value="1"/>
</dbReference>
<comment type="caution">
    <text evidence="18">The sequence shown here is derived from an EMBL/GenBank/DDBJ whole genome shotgun (WGS) entry which is preliminary data.</text>
</comment>
<evidence type="ECO:0000256" key="1">
    <source>
        <dbReference type="ARBA" id="ARBA00004123"/>
    </source>
</evidence>
<evidence type="ECO:0000256" key="11">
    <source>
        <dbReference type="ARBA" id="ARBA00023180"/>
    </source>
</evidence>
<evidence type="ECO:0000313" key="19">
    <source>
        <dbReference type="Proteomes" id="UP000249390"/>
    </source>
</evidence>
<keyword evidence="6 16" id="KW-1133">Transmembrane helix</keyword>
<dbReference type="GO" id="GO:0005789">
    <property type="term" value="C:endoplasmic reticulum membrane"/>
    <property type="evidence" value="ECO:0007669"/>
    <property type="project" value="UniProtKB-SubCell"/>
</dbReference>
<comment type="subunit">
    <text evidence="13">Interacts with BZIP28.</text>
</comment>
<dbReference type="InterPro" id="IPR046347">
    <property type="entry name" value="bZIP_sf"/>
</dbReference>
<evidence type="ECO:0000256" key="7">
    <source>
        <dbReference type="ARBA" id="ARBA00023015"/>
    </source>
</evidence>
<evidence type="ECO:0000256" key="9">
    <source>
        <dbReference type="ARBA" id="ARBA00023136"/>
    </source>
</evidence>
<dbReference type="PROSITE" id="PS50217">
    <property type="entry name" value="BZIP"/>
    <property type="match status" value="1"/>
</dbReference>
<dbReference type="GO" id="GO:0006950">
    <property type="term" value="P:response to stress"/>
    <property type="evidence" value="ECO:0007669"/>
    <property type="project" value="UniProtKB-ARBA"/>
</dbReference>
<evidence type="ECO:0000256" key="15">
    <source>
        <dbReference type="SAM" id="MobiDB-lite"/>
    </source>
</evidence>
<name>A0A328E1X9_9ASTE</name>
<organism evidence="18 19">
    <name type="scientific">Cuscuta australis</name>
    <dbReference type="NCBI Taxonomy" id="267555"/>
    <lineage>
        <taxon>Eukaryota</taxon>
        <taxon>Viridiplantae</taxon>
        <taxon>Streptophyta</taxon>
        <taxon>Embryophyta</taxon>
        <taxon>Tracheophyta</taxon>
        <taxon>Spermatophyta</taxon>
        <taxon>Magnoliopsida</taxon>
        <taxon>eudicotyledons</taxon>
        <taxon>Gunneridae</taxon>
        <taxon>Pentapetalae</taxon>
        <taxon>asterids</taxon>
        <taxon>lamiids</taxon>
        <taxon>Solanales</taxon>
        <taxon>Convolvulaceae</taxon>
        <taxon>Cuscuteae</taxon>
        <taxon>Cuscuta</taxon>
        <taxon>Cuscuta subgen. Grammica</taxon>
        <taxon>Cuscuta sect. Cleistogrammica</taxon>
    </lineage>
</organism>